<protein>
    <submittedName>
        <fullName evidence="3">Uncharacterized protein</fullName>
    </submittedName>
</protein>
<dbReference type="VEuPathDB" id="FungiDB:G647_08896"/>
<keyword evidence="4" id="KW-1185">Reference proteome</keyword>
<dbReference type="InterPro" id="IPR002347">
    <property type="entry name" value="SDR_fam"/>
</dbReference>
<evidence type="ECO:0000313" key="4">
    <source>
        <dbReference type="Proteomes" id="UP000094526"/>
    </source>
</evidence>
<comment type="similarity">
    <text evidence="1">Belongs to the short-chain dehydrogenases/reductases (SDR) family.</text>
</comment>
<evidence type="ECO:0000313" key="3">
    <source>
        <dbReference type="EMBL" id="OCT49986.1"/>
    </source>
</evidence>
<dbReference type="Proteomes" id="UP000094526">
    <property type="component" value="Unassembled WGS sequence"/>
</dbReference>
<dbReference type="Pfam" id="PF00106">
    <property type="entry name" value="adh_short"/>
    <property type="match status" value="1"/>
</dbReference>
<dbReference type="eggNOG" id="KOG1208">
    <property type="taxonomic scope" value="Eukaryota"/>
</dbReference>
<dbReference type="STRING" id="86049.A0A1C1CNA0"/>
<dbReference type="PANTHER" id="PTHR43157:SF31">
    <property type="entry name" value="PHOSPHATIDYLINOSITOL-GLYCAN BIOSYNTHESIS CLASS F PROTEIN"/>
    <property type="match status" value="1"/>
</dbReference>
<gene>
    <name evidence="3" type="ORF">CLCR_07385</name>
</gene>
<dbReference type="InterPro" id="IPR036291">
    <property type="entry name" value="NAD(P)-bd_dom_sf"/>
</dbReference>
<accession>A0A1C1CNA0</accession>
<dbReference type="OrthoDB" id="542013at2759"/>
<dbReference type="AlphaFoldDB" id="A0A1C1CNA0"/>
<proteinExistence type="inferred from homology"/>
<dbReference type="SUPFAM" id="SSF51735">
    <property type="entry name" value="NAD(P)-binding Rossmann-fold domains"/>
    <property type="match status" value="1"/>
</dbReference>
<sequence>MGFLYSQLCQSLPTPSQFHFGKTVVVTGSNVGLGKEAARHFVRQGASRVILAVRNVEKGQAAADDIIKTTGRSKGTVQVWPLDMGDYKSIDHFVERAKEELDRIDIFLANAGVATMTFNTVADNEGMVTVNFISTFLLVLLVLPKLKETAHKFNTRPTLTITSSEVHGHTNFPEKAAPKGQILHTLADRAQANMTERYPVSKLLGVFCVRAFAMRYPSCSYPVTVNCVNPGLCHSELARHLGFAMVIIKAVLARSTEVGSRTLVHAASAGPESHGQYLSDCRIALPSDFVLSAEGALAQERVWDELVEKLESIRPGIMANL</sequence>
<dbReference type="VEuPathDB" id="FungiDB:CLCR_07385"/>
<dbReference type="EMBL" id="LGRB01000010">
    <property type="protein sequence ID" value="OCT49986.1"/>
    <property type="molecule type" value="Genomic_DNA"/>
</dbReference>
<reference evidence="4" key="1">
    <citation type="submission" date="2015-07" db="EMBL/GenBank/DDBJ databases">
        <authorList>
            <person name="Teixeira M.M."/>
            <person name="Souza R.C."/>
            <person name="Almeida L.G."/>
            <person name="Vicente V.A."/>
            <person name="de Hoog S."/>
            <person name="Bocca A.L."/>
            <person name="de Almeida S.R."/>
            <person name="Vasconcelos A.T."/>
            <person name="Felipe M.S."/>
        </authorList>
    </citation>
    <scope>NUCLEOTIDE SEQUENCE [LARGE SCALE GENOMIC DNA]</scope>
    <source>
        <strain evidence="4">KSF</strain>
    </source>
</reference>
<keyword evidence="2" id="KW-0560">Oxidoreductase</keyword>
<dbReference type="GO" id="GO:0016491">
    <property type="term" value="F:oxidoreductase activity"/>
    <property type="evidence" value="ECO:0007669"/>
    <property type="project" value="UniProtKB-KW"/>
</dbReference>
<dbReference type="Gene3D" id="3.40.50.720">
    <property type="entry name" value="NAD(P)-binding Rossmann-like Domain"/>
    <property type="match status" value="1"/>
</dbReference>
<organism evidence="3 4">
    <name type="scientific">Cladophialophora carrionii</name>
    <dbReference type="NCBI Taxonomy" id="86049"/>
    <lineage>
        <taxon>Eukaryota</taxon>
        <taxon>Fungi</taxon>
        <taxon>Dikarya</taxon>
        <taxon>Ascomycota</taxon>
        <taxon>Pezizomycotina</taxon>
        <taxon>Eurotiomycetes</taxon>
        <taxon>Chaetothyriomycetidae</taxon>
        <taxon>Chaetothyriales</taxon>
        <taxon>Herpotrichiellaceae</taxon>
        <taxon>Cladophialophora</taxon>
    </lineage>
</organism>
<name>A0A1C1CNA0_9EURO</name>
<comment type="caution">
    <text evidence="3">The sequence shown here is derived from an EMBL/GenBank/DDBJ whole genome shotgun (WGS) entry which is preliminary data.</text>
</comment>
<evidence type="ECO:0000256" key="1">
    <source>
        <dbReference type="ARBA" id="ARBA00006484"/>
    </source>
</evidence>
<dbReference type="PRINTS" id="PR00081">
    <property type="entry name" value="GDHRDH"/>
</dbReference>
<evidence type="ECO:0000256" key="2">
    <source>
        <dbReference type="ARBA" id="ARBA00023002"/>
    </source>
</evidence>
<dbReference type="PANTHER" id="PTHR43157">
    <property type="entry name" value="PHOSPHATIDYLINOSITOL-GLYCAN BIOSYNTHESIS CLASS F PROTEIN-RELATED"/>
    <property type="match status" value="1"/>
</dbReference>